<gene>
    <name evidence="4" type="ORF">Acr_03g0004160</name>
</gene>
<reference evidence="4 5" key="1">
    <citation type="submission" date="2019-07" db="EMBL/GenBank/DDBJ databases">
        <title>De Novo Assembly of kiwifruit Actinidia rufa.</title>
        <authorList>
            <person name="Sugita-Konishi S."/>
            <person name="Sato K."/>
            <person name="Mori E."/>
            <person name="Abe Y."/>
            <person name="Kisaki G."/>
            <person name="Hamano K."/>
            <person name="Suezawa K."/>
            <person name="Otani M."/>
            <person name="Fukuda T."/>
            <person name="Manabe T."/>
            <person name="Gomi K."/>
            <person name="Tabuchi M."/>
            <person name="Akimitsu K."/>
            <person name="Kataoka I."/>
        </authorList>
    </citation>
    <scope>NUCLEOTIDE SEQUENCE [LARGE SCALE GENOMIC DNA]</scope>
    <source>
        <strain evidence="5">cv. Fuchu</strain>
    </source>
</reference>
<dbReference type="Pfam" id="PF00076">
    <property type="entry name" value="RRM_1"/>
    <property type="match status" value="1"/>
</dbReference>
<dbReference type="InterPro" id="IPR000504">
    <property type="entry name" value="RRM_dom"/>
</dbReference>
<dbReference type="PANTHER" id="PTHR48038">
    <property type="entry name" value="RIBONUCLEOPROTEIN RB97D"/>
    <property type="match status" value="1"/>
</dbReference>
<dbReference type="Gene3D" id="3.30.70.330">
    <property type="match status" value="1"/>
</dbReference>
<keyword evidence="5" id="KW-1185">Reference proteome</keyword>
<organism evidence="4 5">
    <name type="scientific">Actinidia rufa</name>
    <dbReference type="NCBI Taxonomy" id="165716"/>
    <lineage>
        <taxon>Eukaryota</taxon>
        <taxon>Viridiplantae</taxon>
        <taxon>Streptophyta</taxon>
        <taxon>Embryophyta</taxon>
        <taxon>Tracheophyta</taxon>
        <taxon>Spermatophyta</taxon>
        <taxon>Magnoliopsida</taxon>
        <taxon>eudicotyledons</taxon>
        <taxon>Gunneridae</taxon>
        <taxon>Pentapetalae</taxon>
        <taxon>asterids</taxon>
        <taxon>Ericales</taxon>
        <taxon>Actinidiaceae</taxon>
        <taxon>Actinidia</taxon>
    </lineage>
</organism>
<evidence type="ECO:0000256" key="2">
    <source>
        <dbReference type="SAM" id="MobiDB-lite"/>
    </source>
</evidence>
<dbReference type="OrthoDB" id="1099063at2759"/>
<proteinExistence type="predicted"/>
<protein>
    <submittedName>
        <fullName evidence="4">RNA-binding (RRM/RBD/RNP motifs) family protein with retrovirus zinc finger-like domain-containing protein</fullName>
    </submittedName>
</protein>
<evidence type="ECO:0000259" key="3">
    <source>
        <dbReference type="PROSITE" id="PS50102"/>
    </source>
</evidence>
<feature type="region of interest" description="Disordered" evidence="2">
    <location>
        <begin position="158"/>
        <end position="197"/>
    </location>
</feature>
<dbReference type="GO" id="GO:0003723">
    <property type="term" value="F:RNA binding"/>
    <property type="evidence" value="ECO:0007669"/>
    <property type="project" value="UniProtKB-UniRule"/>
</dbReference>
<dbReference type="AlphaFoldDB" id="A0A7J0EBG7"/>
<feature type="domain" description="RRM" evidence="3">
    <location>
        <begin position="11"/>
        <end position="81"/>
    </location>
</feature>
<evidence type="ECO:0000256" key="1">
    <source>
        <dbReference type="PROSITE-ProRule" id="PRU00176"/>
    </source>
</evidence>
<dbReference type="SUPFAM" id="SSF54928">
    <property type="entry name" value="RNA-binding domain, RBD"/>
    <property type="match status" value="1"/>
</dbReference>
<dbReference type="InterPro" id="IPR035979">
    <property type="entry name" value="RBD_domain_sf"/>
</dbReference>
<feature type="compositionally biased region" description="Basic and acidic residues" evidence="2">
    <location>
        <begin position="158"/>
        <end position="176"/>
    </location>
</feature>
<dbReference type="SMART" id="SM00360">
    <property type="entry name" value="RRM"/>
    <property type="match status" value="1"/>
</dbReference>
<evidence type="ECO:0000313" key="4">
    <source>
        <dbReference type="EMBL" id="GFY83642.1"/>
    </source>
</evidence>
<evidence type="ECO:0000313" key="5">
    <source>
        <dbReference type="Proteomes" id="UP000585474"/>
    </source>
</evidence>
<dbReference type="PROSITE" id="PS50102">
    <property type="entry name" value="RRM"/>
    <property type="match status" value="1"/>
</dbReference>
<dbReference type="EMBL" id="BJWL01000003">
    <property type="protein sequence ID" value="GFY83642.1"/>
    <property type="molecule type" value="Genomic_DNA"/>
</dbReference>
<keyword evidence="1" id="KW-0694">RNA-binding</keyword>
<name>A0A7J0EBG7_9ERIC</name>
<comment type="caution">
    <text evidence="4">The sequence shown here is derived from an EMBL/GenBank/DDBJ whole genome shotgun (WGS) entry which is preliminary data.</text>
</comment>
<dbReference type="Proteomes" id="UP000585474">
    <property type="component" value="Unassembled WGS sequence"/>
</dbReference>
<accession>A0A7J0EBG7</accession>
<dbReference type="FunFam" id="3.30.70.330:FF:000272">
    <property type="entry name" value="Serine/arginine-rich splicing factor RS2Z32"/>
    <property type="match status" value="1"/>
</dbReference>
<dbReference type="InterPro" id="IPR012677">
    <property type="entry name" value="Nucleotide-bd_a/b_plait_sf"/>
</dbReference>
<dbReference type="PANTHER" id="PTHR48038:SF1">
    <property type="entry name" value="RIBONUCLEOPROTEIN RB97D"/>
    <property type="match status" value="1"/>
</dbReference>
<sequence length="305" mass="33197">MPRYDDRHDTTRLYVGHLSSRTRSRDLEDLFSRYGRVRHVDMKREFAFVEFRDPRDADDARYSLNGRELDGTRITVEFAKGVPRGPGGSRDSREYLGRGPTPGTGRCFNCVGLMATGLEIVGLGTGRTNVSGAIPGLHLLDVAEAEAIVSAGVVAIADPDHPKRGNEVSSTRREDQGAPVTAGAPSGPGPHHRHPKVGESGAQLLMREAHKREVARPQGTTGMLTVYIGYFDMELSSSLETVFSVEAGRGFHSLEQDLGSKFSVMFAPLSHSLEMGGTNAANSRLLWSHAPLKFYSQSAPCSYPI</sequence>